<evidence type="ECO:0000313" key="3">
    <source>
        <dbReference type="Proteomes" id="UP000653411"/>
    </source>
</evidence>
<dbReference type="AlphaFoldDB" id="A0A918CTB3"/>
<evidence type="ECO:0000256" key="1">
    <source>
        <dbReference type="SAM" id="MobiDB-lite"/>
    </source>
</evidence>
<dbReference type="PANTHER" id="PTHR48228:SF5">
    <property type="entry name" value="ALPHA-METHYLACYL-COA RACEMASE"/>
    <property type="match status" value="1"/>
</dbReference>
<dbReference type="Pfam" id="PF02515">
    <property type="entry name" value="CoA_transf_3"/>
    <property type="match status" value="1"/>
</dbReference>
<dbReference type="InterPro" id="IPR050509">
    <property type="entry name" value="CoA-transferase_III"/>
</dbReference>
<evidence type="ECO:0000313" key="2">
    <source>
        <dbReference type="EMBL" id="GGN19951.1"/>
    </source>
</evidence>
<dbReference type="Proteomes" id="UP000653411">
    <property type="component" value="Unassembled WGS sequence"/>
</dbReference>
<name>A0A918CTB3_9ACTN</name>
<dbReference type="RefSeq" id="WP_189265053.1">
    <property type="nucleotide sequence ID" value="NZ_BMML01000011.1"/>
</dbReference>
<dbReference type="InterPro" id="IPR023606">
    <property type="entry name" value="CoA-Trfase_III_dom_1_sf"/>
</dbReference>
<keyword evidence="2" id="KW-0808">Transferase</keyword>
<dbReference type="InterPro" id="IPR003673">
    <property type="entry name" value="CoA-Trfase_fam_III"/>
</dbReference>
<reference evidence="2" key="2">
    <citation type="submission" date="2020-09" db="EMBL/GenBank/DDBJ databases">
        <authorList>
            <person name="Sun Q."/>
            <person name="Zhou Y."/>
        </authorList>
    </citation>
    <scope>NUCLEOTIDE SEQUENCE</scope>
    <source>
        <strain evidence="2">CGMCC 4.7110</strain>
    </source>
</reference>
<sequence length="380" mass="39953">MADGPLSGCRVLELAGIGPGPFAGMTLADLGAEVVRVDRPGGNGFFPGFEQVDVLNRGKKSVLLDLKRPDAVRAVLDMSARADILIEGYRPGVAERLGLGPDECLARNPRLVYGRMTGWGQDGPLAQRAGHDIGYVALTGALHAVGGADGPPQIPLNLVGDFGGGGTYLVMGVLAALRRADRTGSGQVVDAAIVDGTAHLLAGTHMMLATGTWQDQRGVNLLDGGAPFYAVYETADGRHMAVGALEPKFYAELLTVLGVDEDPAAQHDRTRWPVLRERLAAAFASRTRDEWAAEFSASDACVAPVMSLREAADHPHLKARGTLVERDGVLQPAPAPRFSATPTALGPPPPVPGRHTREILKTWHVEDAEGLLTSGAAVQA</sequence>
<feature type="region of interest" description="Disordered" evidence="1">
    <location>
        <begin position="332"/>
        <end position="351"/>
    </location>
</feature>
<dbReference type="PANTHER" id="PTHR48228">
    <property type="entry name" value="SUCCINYL-COA--D-CITRAMALATE COA-TRANSFERASE"/>
    <property type="match status" value="1"/>
</dbReference>
<dbReference type="Gene3D" id="3.30.1540.10">
    <property type="entry name" value="formyl-coa transferase, domain 3"/>
    <property type="match status" value="1"/>
</dbReference>
<dbReference type="GO" id="GO:0016740">
    <property type="term" value="F:transferase activity"/>
    <property type="evidence" value="ECO:0007669"/>
    <property type="project" value="UniProtKB-KW"/>
</dbReference>
<organism evidence="2 3">
    <name type="scientific">Streptomyces fuscichromogenes</name>
    <dbReference type="NCBI Taxonomy" id="1324013"/>
    <lineage>
        <taxon>Bacteria</taxon>
        <taxon>Bacillati</taxon>
        <taxon>Actinomycetota</taxon>
        <taxon>Actinomycetes</taxon>
        <taxon>Kitasatosporales</taxon>
        <taxon>Streptomycetaceae</taxon>
        <taxon>Streptomyces</taxon>
    </lineage>
</organism>
<dbReference type="Gene3D" id="3.40.50.10540">
    <property type="entry name" value="Crotonobetainyl-coa:carnitine coa-transferase, domain 1"/>
    <property type="match status" value="1"/>
</dbReference>
<protein>
    <submittedName>
        <fullName evidence="2">CoA transferase</fullName>
    </submittedName>
</protein>
<reference evidence="2" key="1">
    <citation type="journal article" date="2014" name="Int. J. Syst. Evol. Microbiol.">
        <title>Complete genome sequence of Corynebacterium casei LMG S-19264T (=DSM 44701T), isolated from a smear-ripened cheese.</title>
        <authorList>
            <consortium name="US DOE Joint Genome Institute (JGI-PGF)"/>
            <person name="Walter F."/>
            <person name="Albersmeier A."/>
            <person name="Kalinowski J."/>
            <person name="Ruckert C."/>
        </authorList>
    </citation>
    <scope>NUCLEOTIDE SEQUENCE</scope>
    <source>
        <strain evidence="2">CGMCC 4.7110</strain>
    </source>
</reference>
<accession>A0A918CTB3</accession>
<proteinExistence type="predicted"/>
<keyword evidence="3" id="KW-1185">Reference proteome</keyword>
<dbReference type="InterPro" id="IPR044855">
    <property type="entry name" value="CoA-Trfase_III_dom3_sf"/>
</dbReference>
<gene>
    <name evidence="2" type="primary">mcr</name>
    <name evidence="2" type="ORF">GCM10011578_050100</name>
</gene>
<dbReference type="EMBL" id="BMML01000011">
    <property type="protein sequence ID" value="GGN19951.1"/>
    <property type="molecule type" value="Genomic_DNA"/>
</dbReference>
<comment type="caution">
    <text evidence="2">The sequence shown here is derived from an EMBL/GenBank/DDBJ whole genome shotgun (WGS) entry which is preliminary data.</text>
</comment>
<dbReference type="SUPFAM" id="SSF89796">
    <property type="entry name" value="CoA-transferase family III (CaiB/BaiF)"/>
    <property type="match status" value="1"/>
</dbReference>